<evidence type="ECO:0000256" key="2">
    <source>
        <dbReference type="RuleBase" id="RU003749"/>
    </source>
</evidence>
<feature type="domain" description="STAS" evidence="3">
    <location>
        <begin position="1"/>
        <end position="109"/>
    </location>
</feature>
<dbReference type="RefSeq" id="WP_159429995.1">
    <property type="nucleotide sequence ID" value="NZ_FRAJ01000006.1"/>
</dbReference>
<gene>
    <name evidence="4" type="ORF">SAMN02745883_00897</name>
</gene>
<dbReference type="InterPro" id="IPR036513">
    <property type="entry name" value="STAS_dom_sf"/>
</dbReference>
<sequence>MIETSIKEDIKIIKVFGEVNFENHIEFKEGLLRSIQGNENKIVLDMEKLAYLNSMGLSTIVKAYSELKKRKGELKLCSLQEHIKKLFAITKLDKIINIYENSEDALKAFQTLNIDRK</sequence>
<comment type="similarity">
    <text evidence="1 2">Belongs to the anti-sigma-factor antagonist family.</text>
</comment>
<name>A0A1M6NII9_9FIRM</name>
<dbReference type="EMBL" id="FRAJ01000006">
    <property type="protein sequence ID" value="SHJ95483.1"/>
    <property type="molecule type" value="Genomic_DNA"/>
</dbReference>
<dbReference type="Proteomes" id="UP000184082">
    <property type="component" value="Unassembled WGS sequence"/>
</dbReference>
<dbReference type="PROSITE" id="PS50801">
    <property type="entry name" value="STAS"/>
    <property type="match status" value="1"/>
</dbReference>
<dbReference type="InterPro" id="IPR002645">
    <property type="entry name" value="STAS_dom"/>
</dbReference>
<evidence type="ECO:0000313" key="4">
    <source>
        <dbReference type="EMBL" id="SHJ95483.1"/>
    </source>
</evidence>
<evidence type="ECO:0000256" key="1">
    <source>
        <dbReference type="ARBA" id="ARBA00009013"/>
    </source>
</evidence>
<dbReference type="STRING" id="1121266.SAMN02745883_00897"/>
<dbReference type="Gene3D" id="3.30.750.24">
    <property type="entry name" value="STAS domain"/>
    <property type="match status" value="1"/>
</dbReference>
<evidence type="ECO:0000313" key="5">
    <source>
        <dbReference type="Proteomes" id="UP000184082"/>
    </source>
</evidence>
<keyword evidence="5" id="KW-1185">Reference proteome</keyword>
<dbReference type="NCBIfam" id="TIGR00377">
    <property type="entry name" value="ant_ant_sig"/>
    <property type="match status" value="1"/>
</dbReference>
<dbReference type="AlphaFoldDB" id="A0A1M6NII9"/>
<dbReference type="CDD" id="cd07043">
    <property type="entry name" value="STAS_anti-anti-sigma_factors"/>
    <property type="match status" value="1"/>
</dbReference>
<dbReference type="SUPFAM" id="SSF52091">
    <property type="entry name" value="SpoIIaa-like"/>
    <property type="match status" value="1"/>
</dbReference>
<dbReference type="PANTHER" id="PTHR33495">
    <property type="entry name" value="ANTI-SIGMA FACTOR ANTAGONIST TM_1081-RELATED-RELATED"/>
    <property type="match status" value="1"/>
</dbReference>
<proteinExistence type="inferred from homology"/>
<dbReference type="PANTHER" id="PTHR33495:SF2">
    <property type="entry name" value="ANTI-SIGMA FACTOR ANTAGONIST TM_1081-RELATED"/>
    <property type="match status" value="1"/>
</dbReference>
<evidence type="ECO:0000259" key="3">
    <source>
        <dbReference type="PROSITE" id="PS50801"/>
    </source>
</evidence>
<dbReference type="GO" id="GO:0043856">
    <property type="term" value="F:anti-sigma factor antagonist activity"/>
    <property type="evidence" value="ECO:0007669"/>
    <property type="project" value="InterPro"/>
</dbReference>
<reference evidence="4 5" key="1">
    <citation type="submission" date="2016-11" db="EMBL/GenBank/DDBJ databases">
        <authorList>
            <person name="Jaros S."/>
            <person name="Januszkiewicz K."/>
            <person name="Wedrychowicz H."/>
        </authorList>
    </citation>
    <scope>NUCLEOTIDE SEQUENCE [LARGE SCALE GENOMIC DNA]</scope>
    <source>
        <strain evidence="4 5">DSM 14501</strain>
    </source>
</reference>
<protein>
    <recommendedName>
        <fullName evidence="2">Anti-sigma factor antagonist</fullName>
    </recommendedName>
</protein>
<dbReference type="InterPro" id="IPR003658">
    <property type="entry name" value="Anti-sigma_ant"/>
</dbReference>
<accession>A0A1M6NII9</accession>
<organism evidence="4 5">
    <name type="scientific">Caminicella sporogenes DSM 14501</name>
    <dbReference type="NCBI Taxonomy" id="1121266"/>
    <lineage>
        <taxon>Bacteria</taxon>
        <taxon>Bacillati</taxon>
        <taxon>Bacillota</taxon>
        <taxon>Clostridia</taxon>
        <taxon>Peptostreptococcales</taxon>
        <taxon>Caminicellaceae</taxon>
        <taxon>Caminicella</taxon>
    </lineage>
</organism>
<dbReference type="Pfam" id="PF01740">
    <property type="entry name" value="STAS"/>
    <property type="match status" value="1"/>
</dbReference>